<gene>
    <name evidence="1" type="ORF">SAMN05216270_10140</name>
</gene>
<evidence type="ECO:0000313" key="2">
    <source>
        <dbReference type="Proteomes" id="UP000198949"/>
    </source>
</evidence>
<name>A0A1G6QRR5_9ACTN</name>
<dbReference type="Proteomes" id="UP000198949">
    <property type="component" value="Unassembled WGS sequence"/>
</dbReference>
<organism evidence="1 2">
    <name type="scientific">Glycomyces harbinensis</name>
    <dbReference type="NCBI Taxonomy" id="58114"/>
    <lineage>
        <taxon>Bacteria</taxon>
        <taxon>Bacillati</taxon>
        <taxon>Actinomycetota</taxon>
        <taxon>Actinomycetes</taxon>
        <taxon>Glycomycetales</taxon>
        <taxon>Glycomycetaceae</taxon>
        <taxon>Glycomyces</taxon>
    </lineage>
</organism>
<reference evidence="2" key="1">
    <citation type="submission" date="2016-10" db="EMBL/GenBank/DDBJ databases">
        <authorList>
            <person name="Varghese N."/>
            <person name="Submissions S."/>
        </authorList>
    </citation>
    <scope>NUCLEOTIDE SEQUENCE [LARGE SCALE GENOMIC DNA]</scope>
    <source>
        <strain evidence="2">CGMCC 4.3516</strain>
    </source>
</reference>
<dbReference type="STRING" id="58114.SAMN05216270_10140"/>
<dbReference type="AlphaFoldDB" id="A0A1G6QRR5"/>
<evidence type="ECO:0000313" key="1">
    <source>
        <dbReference type="EMBL" id="SDC94387.1"/>
    </source>
</evidence>
<proteinExistence type="predicted"/>
<protein>
    <submittedName>
        <fullName evidence="1">Uncharacterized protein</fullName>
    </submittedName>
</protein>
<keyword evidence="2" id="KW-1185">Reference proteome</keyword>
<sequence>MTRTITASSRTPSARANPSCFISMRSMKMKATNTDIMMTAALVTTLAEERMPWWIASLGVRPRFAASLIRLITNSW</sequence>
<dbReference type="EMBL" id="FNAD01000001">
    <property type="protein sequence ID" value="SDC94387.1"/>
    <property type="molecule type" value="Genomic_DNA"/>
</dbReference>
<accession>A0A1G6QRR5</accession>